<keyword evidence="5" id="KW-1185">Reference proteome</keyword>
<dbReference type="Gene3D" id="1.10.10.10">
    <property type="entry name" value="Winged helix-like DNA-binding domain superfamily/Winged helix DNA-binding domain"/>
    <property type="match status" value="1"/>
</dbReference>
<evidence type="ECO:0000313" key="5">
    <source>
        <dbReference type="Proteomes" id="UP000245539"/>
    </source>
</evidence>
<feature type="domain" description="Transcriptional repressor PaaX-like central Cas2-like" evidence="3">
    <location>
        <begin position="128"/>
        <end position="200"/>
    </location>
</feature>
<evidence type="ECO:0000259" key="2">
    <source>
        <dbReference type="Pfam" id="PF08223"/>
    </source>
</evidence>
<name>A0A317C2Z0_9GAMM</name>
<dbReference type="EMBL" id="QGKM01000071">
    <property type="protein sequence ID" value="PWQ93005.1"/>
    <property type="molecule type" value="Genomic_DNA"/>
</dbReference>
<dbReference type="PIRSF" id="PIRSF020623">
    <property type="entry name" value="PaaX"/>
    <property type="match status" value="1"/>
</dbReference>
<evidence type="ECO:0000313" key="4">
    <source>
        <dbReference type="EMBL" id="PWQ93005.1"/>
    </source>
</evidence>
<dbReference type="Proteomes" id="UP000245539">
    <property type="component" value="Unassembled WGS sequence"/>
</dbReference>
<protein>
    <submittedName>
        <fullName evidence="4">Phenylacetic acid degradation operon negative regulatory protein PaaX</fullName>
    </submittedName>
</protein>
<dbReference type="Pfam" id="PF08223">
    <property type="entry name" value="PaaX_C"/>
    <property type="match status" value="1"/>
</dbReference>
<dbReference type="Gene3D" id="3.30.70.2650">
    <property type="match status" value="1"/>
</dbReference>
<dbReference type="InterPro" id="IPR011965">
    <property type="entry name" value="PaaX_trns_reg"/>
</dbReference>
<gene>
    <name evidence="4" type="ORF">DKW60_18525</name>
</gene>
<organism evidence="4 5">
    <name type="scientific">Leucothrix pacifica</name>
    <dbReference type="NCBI Taxonomy" id="1247513"/>
    <lineage>
        <taxon>Bacteria</taxon>
        <taxon>Pseudomonadati</taxon>
        <taxon>Pseudomonadota</taxon>
        <taxon>Gammaproteobacteria</taxon>
        <taxon>Thiotrichales</taxon>
        <taxon>Thiotrichaceae</taxon>
        <taxon>Leucothrix</taxon>
    </lineage>
</organism>
<sequence>MIGSVMSASFNCEENHLPSKSSFTSLATSLVENFAKNRPIHANSLILTIYGDTVRAYGDSIWLGSLIKLVEPLGINQRLVRTSVFRLSEKSVLQSKQQGRRSYYSLTHRAVRQFASASKRIYAAKPLEWDGQWRLVMTSLGDISPEQRETVRKELHWLGFNRITTGVYGHPSIDLDEVKKLVRDMGLDNKVVILKASAMDAKHLPVSNRLLSQCIDLEPSNEKYAELIKDFQGILKAAKQETDLDPALCFLVKTLLINRFRIILLKEAELPDELLAKNAISRRARALVSELYQIIQAPADQYFIDISETEGGAFTQASDDYYSRFSD</sequence>
<dbReference type="OrthoDB" id="2270427at2"/>
<feature type="domain" description="Transcriptional repressor PaaX-like N-terminal" evidence="1">
    <location>
        <begin position="42"/>
        <end position="109"/>
    </location>
</feature>
<dbReference type="Pfam" id="PF07848">
    <property type="entry name" value="PaaX"/>
    <property type="match status" value="1"/>
</dbReference>
<evidence type="ECO:0000259" key="3">
    <source>
        <dbReference type="Pfam" id="PF20803"/>
    </source>
</evidence>
<dbReference type="InterPro" id="IPR036388">
    <property type="entry name" value="WH-like_DNA-bd_sf"/>
</dbReference>
<proteinExistence type="predicted"/>
<comment type="caution">
    <text evidence="4">The sequence shown here is derived from an EMBL/GenBank/DDBJ whole genome shotgun (WGS) entry which is preliminary data.</text>
</comment>
<dbReference type="PANTHER" id="PTHR30319:SF1">
    <property type="entry name" value="TRANSCRIPTIONAL REPRESSOR PAAX"/>
    <property type="match status" value="1"/>
</dbReference>
<dbReference type="InterPro" id="IPR013225">
    <property type="entry name" value="PaaX_C"/>
</dbReference>
<accession>A0A317C2Z0</accession>
<reference evidence="4 5" key="1">
    <citation type="submission" date="2018-05" db="EMBL/GenBank/DDBJ databases">
        <title>Leucothrix arctica sp. nov., isolated from Arctic seawater.</title>
        <authorList>
            <person name="Choi A."/>
            <person name="Baek K."/>
        </authorList>
    </citation>
    <scope>NUCLEOTIDE SEQUENCE [LARGE SCALE GENOMIC DNA]</scope>
    <source>
        <strain evidence="4 5">JCM 18388</strain>
    </source>
</reference>
<dbReference type="InterPro" id="IPR012906">
    <property type="entry name" value="PaaX-like_N"/>
</dbReference>
<dbReference type="Pfam" id="PF20803">
    <property type="entry name" value="PaaX_M"/>
    <property type="match status" value="1"/>
</dbReference>
<dbReference type="PANTHER" id="PTHR30319">
    <property type="entry name" value="PHENYLACETIC ACID REGULATOR-RELATED TRANSCRIPTIONAL REPRESSOR"/>
    <property type="match status" value="1"/>
</dbReference>
<evidence type="ECO:0000259" key="1">
    <source>
        <dbReference type="Pfam" id="PF07848"/>
    </source>
</evidence>
<dbReference type="AlphaFoldDB" id="A0A317C2Z0"/>
<dbReference type="GO" id="GO:0006351">
    <property type="term" value="P:DNA-templated transcription"/>
    <property type="evidence" value="ECO:0007669"/>
    <property type="project" value="InterPro"/>
</dbReference>
<feature type="domain" description="Transcriptional repressor PaaX-like C-terminal" evidence="2">
    <location>
        <begin position="216"/>
        <end position="303"/>
    </location>
</feature>
<dbReference type="InterPro" id="IPR048846">
    <property type="entry name" value="PaaX-like_central"/>
</dbReference>